<dbReference type="FunFam" id="3.40.30.10:FF:000361">
    <property type="entry name" value="Selenium binding protein"/>
    <property type="match status" value="1"/>
</dbReference>
<organism evidence="3 4">
    <name type="scientific">Saponaria officinalis</name>
    <name type="common">Common soapwort</name>
    <name type="synonym">Lychnis saponaria</name>
    <dbReference type="NCBI Taxonomy" id="3572"/>
    <lineage>
        <taxon>Eukaryota</taxon>
        <taxon>Viridiplantae</taxon>
        <taxon>Streptophyta</taxon>
        <taxon>Embryophyta</taxon>
        <taxon>Tracheophyta</taxon>
        <taxon>Spermatophyta</taxon>
        <taxon>Magnoliopsida</taxon>
        <taxon>eudicotyledons</taxon>
        <taxon>Gunneridae</taxon>
        <taxon>Pentapetalae</taxon>
        <taxon>Caryophyllales</taxon>
        <taxon>Caryophyllaceae</taxon>
        <taxon>Caryophylleae</taxon>
        <taxon>Saponaria</taxon>
    </lineage>
</organism>
<evidence type="ECO:0008006" key="5">
    <source>
        <dbReference type="Google" id="ProtNLM"/>
    </source>
</evidence>
<evidence type="ECO:0000256" key="1">
    <source>
        <dbReference type="ARBA" id="ARBA00023284"/>
    </source>
</evidence>
<keyword evidence="4" id="KW-1185">Reference proteome</keyword>
<reference evidence="3" key="1">
    <citation type="submission" date="2024-03" db="EMBL/GenBank/DDBJ databases">
        <title>WGS assembly of Saponaria officinalis var. Norfolk2.</title>
        <authorList>
            <person name="Jenkins J."/>
            <person name="Shu S."/>
            <person name="Grimwood J."/>
            <person name="Barry K."/>
            <person name="Goodstein D."/>
            <person name="Schmutz J."/>
            <person name="Leebens-Mack J."/>
            <person name="Osbourn A."/>
        </authorList>
    </citation>
    <scope>NUCLEOTIDE SEQUENCE [LARGE SCALE GENOMIC DNA]</scope>
    <source>
        <strain evidence="3">JIC</strain>
    </source>
</reference>
<dbReference type="InterPro" id="IPR011893">
    <property type="entry name" value="Selenoprotein_Rdx-typ"/>
</dbReference>
<dbReference type="Gene3D" id="3.40.30.10">
    <property type="entry name" value="Glutaredoxin"/>
    <property type="match status" value="1"/>
</dbReference>
<dbReference type="PANTHER" id="PTHR33638">
    <property type="entry name" value="SELENOPROTEIN H"/>
    <property type="match status" value="1"/>
</dbReference>
<dbReference type="EMBL" id="JBDFQZ010000008">
    <property type="protein sequence ID" value="KAK9699669.1"/>
    <property type="molecule type" value="Genomic_DNA"/>
</dbReference>
<dbReference type="NCBIfam" id="TIGR02174">
    <property type="entry name" value="CXXU_selWTH"/>
    <property type="match status" value="1"/>
</dbReference>
<dbReference type="SUPFAM" id="SSF52833">
    <property type="entry name" value="Thioredoxin-like"/>
    <property type="match status" value="1"/>
</dbReference>
<evidence type="ECO:0000256" key="2">
    <source>
        <dbReference type="SAM" id="MobiDB-lite"/>
    </source>
</evidence>
<sequence>MPPTKRKASGGDAGAAVVERRVTRGQTRKLLHNSAGDSVPTPTPKEVVKKNKKQKKEESKTTTQKSETTTDEAQVESNNGGVAHVSDSKSPTVVIEHCKQCNRFKVRALQVQKGLEEGVPGITVLVNPEKPRRGCFEIRLEGGQTFISLLDMKRPFKPMTDLNMEEVIADILEKIKA</sequence>
<dbReference type="PANTHER" id="PTHR33638:SF1">
    <property type="entry name" value="SELENOPROTEIN H"/>
    <property type="match status" value="1"/>
</dbReference>
<dbReference type="AlphaFoldDB" id="A0AAW1J996"/>
<dbReference type="Proteomes" id="UP001443914">
    <property type="component" value="Unassembled WGS sequence"/>
</dbReference>
<keyword evidence="1" id="KW-0676">Redox-active center</keyword>
<gene>
    <name evidence="3" type="ORF">RND81_08G188200</name>
</gene>
<evidence type="ECO:0000313" key="4">
    <source>
        <dbReference type="Proteomes" id="UP001443914"/>
    </source>
</evidence>
<dbReference type="InterPro" id="IPR036249">
    <property type="entry name" value="Thioredoxin-like_sf"/>
</dbReference>
<proteinExistence type="predicted"/>
<dbReference type="InterPro" id="IPR052674">
    <property type="entry name" value="SelWTH-like"/>
</dbReference>
<evidence type="ECO:0000313" key="3">
    <source>
        <dbReference type="EMBL" id="KAK9699669.1"/>
    </source>
</evidence>
<dbReference type="GO" id="GO:0005794">
    <property type="term" value="C:Golgi apparatus"/>
    <property type="evidence" value="ECO:0007669"/>
    <property type="project" value="TreeGrafter"/>
</dbReference>
<accession>A0AAW1J996</accession>
<protein>
    <recommendedName>
        <fullName evidence="5">Selenoprotein H</fullName>
    </recommendedName>
</protein>
<name>A0AAW1J996_SAPOF</name>
<feature type="region of interest" description="Disordered" evidence="2">
    <location>
        <begin position="1"/>
        <end position="89"/>
    </location>
</feature>
<comment type="caution">
    <text evidence="3">The sequence shown here is derived from an EMBL/GenBank/DDBJ whole genome shotgun (WGS) entry which is preliminary data.</text>
</comment>